<dbReference type="SUPFAM" id="SSF53807">
    <property type="entry name" value="Helical backbone' metal receptor"/>
    <property type="match status" value="1"/>
</dbReference>
<dbReference type="PANTHER" id="PTHR30535:SF34">
    <property type="entry name" value="MOLYBDATE-BINDING PROTEIN MOLA"/>
    <property type="match status" value="1"/>
</dbReference>
<dbReference type="Pfam" id="PF01497">
    <property type="entry name" value="Peripla_BP_2"/>
    <property type="match status" value="1"/>
</dbReference>
<dbReference type="Proteomes" id="UP001597171">
    <property type="component" value="Unassembled WGS sequence"/>
</dbReference>
<comment type="caution">
    <text evidence="4">The sequence shown here is derived from an EMBL/GenBank/DDBJ whole genome shotgun (WGS) entry which is preliminary data.</text>
</comment>
<organism evidence="4 5">
    <name type="scientific">Methylopila musalis</name>
    <dbReference type="NCBI Taxonomy" id="1134781"/>
    <lineage>
        <taxon>Bacteria</taxon>
        <taxon>Pseudomonadati</taxon>
        <taxon>Pseudomonadota</taxon>
        <taxon>Alphaproteobacteria</taxon>
        <taxon>Hyphomicrobiales</taxon>
        <taxon>Methylopilaceae</taxon>
        <taxon>Methylopila</taxon>
    </lineage>
</organism>
<dbReference type="NCBIfam" id="NF038402">
    <property type="entry name" value="TroA_like"/>
    <property type="match status" value="1"/>
</dbReference>
<accession>A0ABW3Z9R1</accession>
<evidence type="ECO:0000313" key="4">
    <source>
        <dbReference type="EMBL" id="MFD1333014.1"/>
    </source>
</evidence>
<dbReference type="EMBL" id="JBHTMX010000153">
    <property type="protein sequence ID" value="MFD1333014.1"/>
    <property type="molecule type" value="Genomic_DNA"/>
</dbReference>
<sequence>MPEASSGMTAGGDGHGGFRRLRGLLLALGLIASAPAAAAPARVVSINLCTDELLIRLGDPSQVAGVTWLSTLSAGSNVAEEARGVPATHGFAEQVIGLRPDLVLAGRYTSRQSVAMLRRVGVPVVDADAPRTLDGVRAEIRRVAEAIGHGDRGEAMIAELDRRLSRPITPREPRPRAAVLRPNGFSAGPGSLIDELLRRAGLVNVVAELELDTYGQLPLELVIAKGIDVLIVDGERAGPPAMATEMLRHPALRKLGDRVRIAAVPPKLWTCYGPRLADAFDILADAAEAPR</sequence>
<proteinExistence type="predicted"/>
<evidence type="ECO:0000256" key="2">
    <source>
        <dbReference type="SAM" id="SignalP"/>
    </source>
</evidence>
<dbReference type="InterPro" id="IPR054828">
    <property type="entry name" value="Vit_B12_bind_prot"/>
</dbReference>
<feature type="chain" id="PRO_5047069441" evidence="2">
    <location>
        <begin position="39"/>
        <end position="291"/>
    </location>
</feature>
<dbReference type="PROSITE" id="PS50983">
    <property type="entry name" value="FE_B12_PBP"/>
    <property type="match status" value="1"/>
</dbReference>
<gene>
    <name evidence="4" type="ORF">ACFQ4O_13495</name>
</gene>
<name>A0ABW3Z9R1_9HYPH</name>
<dbReference type="InterPro" id="IPR050902">
    <property type="entry name" value="ABC_Transporter_SBP"/>
</dbReference>
<evidence type="ECO:0000256" key="1">
    <source>
        <dbReference type="ARBA" id="ARBA00022729"/>
    </source>
</evidence>
<dbReference type="RefSeq" id="WP_378776215.1">
    <property type="nucleotide sequence ID" value="NZ_JBHTMX010000153.1"/>
</dbReference>
<protein>
    <submittedName>
        <fullName evidence="4">ABC transporter substrate-binding protein</fullName>
    </submittedName>
</protein>
<feature type="signal peptide" evidence="2">
    <location>
        <begin position="1"/>
        <end position="38"/>
    </location>
</feature>
<dbReference type="PANTHER" id="PTHR30535">
    <property type="entry name" value="VITAMIN B12-BINDING PROTEIN"/>
    <property type="match status" value="1"/>
</dbReference>
<evidence type="ECO:0000259" key="3">
    <source>
        <dbReference type="PROSITE" id="PS50983"/>
    </source>
</evidence>
<feature type="domain" description="Fe/B12 periplasmic-binding" evidence="3">
    <location>
        <begin position="42"/>
        <end position="291"/>
    </location>
</feature>
<dbReference type="InterPro" id="IPR002491">
    <property type="entry name" value="ABC_transptr_periplasmic_BD"/>
</dbReference>
<reference evidence="5" key="1">
    <citation type="journal article" date="2019" name="Int. J. Syst. Evol. Microbiol.">
        <title>The Global Catalogue of Microorganisms (GCM) 10K type strain sequencing project: providing services to taxonomists for standard genome sequencing and annotation.</title>
        <authorList>
            <consortium name="The Broad Institute Genomics Platform"/>
            <consortium name="The Broad Institute Genome Sequencing Center for Infectious Disease"/>
            <person name="Wu L."/>
            <person name="Ma J."/>
        </authorList>
    </citation>
    <scope>NUCLEOTIDE SEQUENCE [LARGE SCALE GENOMIC DNA]</scope>
    <source>
        <strain evidence="5">CCUG 61696</strain>
    </source>
</reference>
<keyword evidence="1 2" id="KW-0732">Signal</keyword>
<evidence type="ECO:0000313" key="5">
    <source>
        <dbReference type="Proteomes" id="UP001597171"/>
    </source>
</evidence>
<dbReference type="Gene3D" id="3.40.50.1980">
    <property type="entry name" value="Nitrogenase molybdenum iron protein domain"/>
    <property type="match status" value="2"/>
</dbReference>
<keyword evidence="5" id="KW-1185">Reference proteome</keyword>